<sequence length="195" mass="22104">MGTATEAPQAPVTFMQRIKGLQRKQLVELATEEFQLTVDSKISADVLRDTLRRYHEQRVLSAMEQNNAAAQVFLLRDPEEKLLKVIFQPLDFPNNPLKFSNDAGYGVTDRKNPKRNPNGLASMPTFFLIPGQSYQLPLCIINILKKLTYRDSRPEFDSETGMISGNIPIIKQRFSLTPDISAEVMKSLATREFTN</sequence>
<comment type="caution">
    <text evidence="1">The sequence shown here is derived from an EMBL/GenBank/DDBJ whole genome shotgun (WGS) entry which is preliminary data.</text>
</comment>
<accession>A0A0F9M8I9</accession>
<dbReference type="AlphaFoldDB" id="A0A0F9M8I9"/>
<gene>
    <name evidence="1" type="ORF">LCGC14_1415210</name>
</gene>
<name>A0A0F9M8I9_9ZZZZ</name>
<evidence type="ECO:0000313" key="1">
    <source>
        <dbReference type="EMBL" id="KKM72965.1"/>
    </source>
</evidence>
<protein>
    <submittedName>
        <fullName evidence="1">Uncharacterized protein</fullName>
    </submittedName>
</protein>
<organism evidence="1">
    <name type="scientific">marine sediment metagenome</name>
    <dbReference type="NCBI Taxonomy" id="412755"/>
    <lineage>
        <taxon>unclassified sequences</taxon>
        <taxon>metagenomes</taxon>
        <taxon>ecological metagenomes</taxon>
    </lineage>
</organism>
<reference evidence="1" key="1">
    <citation type="journal article" date="2015" name="Nature">
        <title>Complex archaea that bridge the gap between prokaryotes and eukaryotes.</title>
        <authorList>
            <person name="Spang A."/>
            <person name="Saw J.H."/>
            <person name="Jorgensen S.L."/>
            <person name="Zaremba-Niedzwiedzka K."/>
            <person name="Martijn J."/>
            <person name="Lind A.E."/>
            <person name="van Eijk R."/>
            <person name="Schleper C."/>
            <person name="Guy L."/>
            <person name="Ettema T.J."/>
        </authorList>
    </citation>
    <scope>NUCLEOTIDE SEQUENCE</scope>
</reference>
<dbReference type="EMBL" id="LAZR01009378">
    <property type="protein sequence ID" value="KKM72965.1"/>
    <property type="molecule type" value="Genomic_DNA"/>
</dbReference>
<proteinExistence type="predicted"/>